<feature type="compositionally biased region" description="Polar residues" evidence="1">
    <location>
        <begin position="684"/>
        <end position="699"/>
    </location>
</feature>
<feature type="compositionally biased region" description="Polar residues" evidence="1">
    <location>
        <begin position="245"/>
        <end position="260"/>
    </location>
</feature>
<feature type="compositionally biased region" description="Polar residues" evidence="1">
    <location>
        <begin position="494"/>
        <end position="504"/>
    </location>
</feature>
<feature type="compositionally biased region" description="Polar residues" evidence="1">
    <location>
        <begin position="811"/>
        <end position="820"/>
    </location>
</feature>
<dbReference type="EMBL" id="CCYA01000238">
    <property type="protein sequence ID" value="CEH13979.1"/>
    <property type="molecule type" value="Genomic_DNA"/>
</dbReference>
<feature type="region of interest" description="Disordered" evidence="1">
    <location>
        <begin position="864"/>
        <end position="899"/>
    </location>
</feature>
<feature type="compositionally biased region" description="Polar residues" evidence="1">
    <location>
        <begin position="11"/>
        <end position="21"/>
    </location>
</feature>
<feature type="compositionally biased region" description="Basic residues" evidence="1">
    <location>
        <begin position="882"/>
        <end position="891"/>
    </location>
</feature>
<feature type="compositionally biased region" description="Polar residues" evidence="1">
    <location>
        <begin position="54"/>
        <end position="66"/>
    </location>
</feature>
<reference evidence="2 3" key="1">
    <citation type="submission" date="2014-09" db="EMBL/GenBank/DDBJ databases">
        <authorList>
            <person name="Magalhaes I.L.F."/>
            <person name="Oliveira U."/>
            <person name="Santos F.R."/>
            <person name="Vidigal T.H.D.A."/>
            <person name="Brescovit A.D."/>
            <person name="Santos A.J."/>
        </authorList>
    </citation>
    <scope>NUCLEOTIDE SEQUENCE [LARGE SCALE GENOMIC DNA]</scope>
</reference>
<feature type="region of interest" description="Disordered" evidence="1">
    <location>
        <begin position="105"/>
        <end position="157"/>
    </location>
</feature>
<feature type="region of interest" description="Disordered" evidence="1">
    <location>
        <begin position="548"/>
        <end position="726"/>
    </location>
</feature>
<keyword evidence="3" id="KW-1185">Reference proteome</keyword>
<feature type="compositionally biased region" description="Low complexity" evidence="1">
    <location>
        <begin position="105"/>
        <end position="114"/>
    </location>
</feature>
<protein>
    <submittedName>
        <fullName evidence="2">Uncharacterized protein</fullName>
    </submittedName>
</protein>
<organism evidence="2 3">
    <name type="scientific">Ceraceosorus bombacis</name>
    <dbReference type="NCBI Taxonomy" id="401625"/>
    <lineage>
        <taxon>Eukaryota</taxon>
        <taxon>Fungi</taxon>
        <taxon>Dikarya</taxon>
        <taxon>Basidiomycota</taxon>
        <taxon>Ustilaginomycotina</taxon>
        <taxon>Exobasidiomycetes</taxon>
        <taxon>Ceraceosorales</taxon>
        <taxon>Ceraceosoraceae</taxon>
        <taxon>Ceraceosorus</taxon>
    </lineage>
</organism>
<feature type="compositionally biased region" description="Polar residues" evidence="1">
    <location>
        <begin position="783"/>
        <end position="800"/>
    </location>
</feature>
<accession>A0A0P1BD01</accession>
<feature type="compositionally biased region" description="Basic and acidic residues" evidence="1">
    <location>
        <begin position="368"/>
        <end position="387"/>
    </location>
</feature>
<feature type="compositionally biased region" description="Low complexity" evidence="1">
    <location>
        <begin position="313"/>
        <end position="323"/>
    </location>
</feature>
<evidence type="ECO:0000313" key="2">
    <source>
        <dbReference type="EMBL" id="CEH13979.1"/>
    </source>
</evidence>
<feature type="compositionally biased region" description="Low complexity" evidence="1">
    <location>
        <begin position="744"/>
        <end position="757"/>
    </location>
</feature>
<feature type="region of interest" description="Disordered" evidence="1">
    <location>
        <begin position="743"/>
        <end position="836"/>
    </location>
</feature>
<sequence>MMTSRILGERSINQMTDSMQPGASDGGKSGKGTPLGFRAPSALPAKLGKDASEQSEVISTTPSRKTSAPPMERFDSLQDLLSKAGYKETRIFTPQHDSAAAAAASPARSIAVASTASTKPEGRATSAAERKLAVAGNGQASTKRQPRPLAKKTSSLGQMAGGWLASFWIGAESDKQEEDPLPGEDAPTVQHQALPKNDSQSQSGCCAASENERHAAAKESSISKDTSSAPSSTSRPSTPSKTRAHSVSTPRTLSRQNSVHASPRRTANALPASPRRAKTGSSKLSSLWSASMRYRGNVAGAPYTPSNSRSVPSRLRAGAGADAAARALGGIGASRSKQRKSLVSAFGLQGEDEVEDPAQTGANGKGKTSNEIRKLHQQRRAKEEWRESVSSLSAFAEARSRSNSLQGSRAPKTRGASTSEPRLEEHETRDDAIPQAEGGARKSLAELFALPADPIVSRDDAVVLRSDGCLWPAGVGMRRMRSVEALRQAAARMQSGSKSSSTLRQTERPLAPTTEQEEAEQGVIATDFRIVFSDGAAMLEPIIPSAALSPRKQHTTTTSGQDTLAVSEAPQQSFSEEEDDGSSAVGSDTDGPPLLLVTSPTGASGAQPIDLGAAELQPTDYSPQATVRVMTKKQYLERRAVANSMRRSRDSDSESSKLTSSGQARSRSKTRRGRRRPKSPAASNDASETASEDNLTTPRPSFKSGRRRVAAFKPATPIDASPNAAPLPSLAAVASSAICLGRDVSSTSSSVISPSLRRSTEREQTSGKSARSRAPGLADDDPFTTTEGASTVLSRPTSQLPRLVQHKSRSSHNLSNTASKSNEKSKNFVTVGRSAGRATILATAAAGDRDEAFTSRKEATALQMSAAEEAGRTVVDSPSNRLAHRKSHRNLRSAARGAP</sequence>
<feature type="compositionally biased region" description="Polar residues" evidence="1">
    <location>
        <begin position="555"/>
        <end position="574"/>
    </location>
</feature>
<evidence type="ECO:0000256" key="1">
    <source>
        <dbReference type="SAM" id="MobiDB-lite"/>
    </source>
</evidence>
<proteinExistence type="predicted"/>
<feature type="compositionally biased region" description="Basic and acidic residues" evidence="1">
    <location>
        <begin position="421"/>
        <end position="432"/>
    </location>
</feature>
<feature type="compositionally biased region" description="Basic residues" evidence="1">
    <location>
        <begin position="666"/>
        <end position="678"/>
    </location>
</feature>
<feature type="region of interest" description="Disordered" evidence="1">
    <location>
        <begin position="490"/>
        <end position="522"/>
    </location>
</feature>
<evidence type="ECO:0000313" key="3">
    <source>
        <dbReference type="Proteomes" id="UP000054845"/>
    </source>
</evidence>
<dbReference type="Proteomes" id="UP000054845">
    <property type="component" value="Unassembled WGS sequence"/>
</dbReference>
<feature type="region of interest" description="Disordered" evidence="1">
    <location>
        <begin position="1"/>
        <end position="73"/>
    </location>
</feature>
<name>A0A0P1BD01_9BASI</name>
<feature type="region of interest" description="Disordered" evidence="1">
    <location>
        <begin position="347"/>
        <end position="436"/>
    </location>
</feature>
<dbReference type="OrthoDB" id="3367029at2759"/>
<feature type="compositionally biased region" description="Low complexity" evidence="1">
    <location>
        <begin position="656"/>
        <end position="665"/>
    </location>
</feature>
<feature type="region of interest" description="Disordered" evidence="1">
    <location>
        <begin position="169"/>
        <end position="323"/>
    </location>
</feature>
<feature type="compositionally biased region" description="Low complexity" evidence="1">
    <location>
        <begin position="223"/>
        <end position="240"/>
    </location>
</feature>
<feature type="compositionally biased region" description="Low complexity" evidence="1">
    <location>
        <begin position="281"/>
        <end position="291"/>
    </location>
</feature>
<dbReference type="AlphaFoldDB" id="A0A0P1BD01"/>